<dbReference type="HOGENOM" id="CLU_3133210_0_0_4"/>
<evidence type="ECO:0000256" key="1">
    <source>
        <dbReference type="SAM" id="MobiDB-lite"/>
    </source>
</evidence>
<feature type="compositionally biased region" description="Low complexity" evidence="1">
    <location>
        <begin position="11"/>
        <end position="23"/>
    </location>
</feature>
<accession>R4WPH8</accession>
<dbReference type="KEGG" id="buo:BRPE64_CCDS04110"/>
<sequence length="49" mass="5295">MYTVGIPQKRASSATSTDTSTTSKQGDASQNQSTNIFIRSRKPRTFNGA</sequence>
<proteinExistence type="predicted"/>
<feature type="compositionally biased region" description="Polar residues" evidence="1">
    <location>
        <begin position="24"/>
        <end position="37"/>
    </location>
</feature>
<dbReference type="EMBL" id="AP013060">
    <property type="protein sequence ID" value="BAN26494.1"/>
    <property type="molecule type" value="Genomic_DNA"/>
</dbReference>
<protein>
    <submittedName>
        <fullName evidence="2">Uncharacterized protein</fullName>
    </submittedName>
</protein>
<evidence type="ECO:0000313" key="2">
    <source>
        <dbReference type="EMBL" id="BAN26494.1"/>
    </source>
</evidence>
<name>R4WPH8_9BURK</name>
<reference evidence="2 3" key="1">
    <citation type="journal article" date="2013" name="Genome Announc.">
        <title>Complete Genome Sequence of Burkholderia sp. Strain RPE64, Bacterial Symbiont of the Bean Bug Riptortus pedestris.</title>
        <authorList>
            <person name="Shibata T.F."/>
            <person name="Maeda T."/>
            <person name="Nikoh N."/>
            <person name="Yamaguchi K."/>
            <person name="Oshima K."/>
            <person name="Hattori M."/>
            <person name="Nishiyama T."/>
            <person name="Hasebe M."/>
            <person name="Fukatsu T."/>
            <person name="Kikuchi Y."/>
            <person name="Shigenobu S."/>
        </authorList>
    </citation>
    <scope>NUCLEOTIDE SEQUENCE [LARGE SCALE GENOMIC DNA]</scope>
</reference>
<keyword evidence="3" id="KW-1185">Reference proteome</keyword>
<feature type="compositionally biased region" description="Basic residues" evidence="1">
    <location>
        <begin position="39"/>
        <end position="49"/>
    </location>
</feature>
<gene>
    <name evidence="2" type="ORF">BRPE64_CCDS04110</name>
</gene>
<dbReference type="AlphaFoldDB" id="R4WPH8"/>
<reference evidence="2 3" key="2">
    <citation type="journal article" date="2018" name="Int. J. Syst. Evol. Microbiol.">
        <title>Burkholderia insecticola sp. nov., a gut symbiotic bacterium of the bean bug Riptortus pedestris.</title>
        <authorList>
            <person name="Takeshita K."/>
            <person name="Tamaki H."/>
            <person name="Ohbayashi T."/>
            <person name="Meng X.-Y."/>
            <person name="Sone T."/>
            <person name="Mitani Y."/>
            <person name="Peeters C."/>
            <person name="Kikuchi Y."/>
            <person name="Vandamme P."/>
        </authorList>
    </citation>
    <scope>NUCLEOTIDE SEQUENCE [LARGE SCALE GENOMIC DNA]</scope>
    <source>
        <strain evidence="2">RPE64</strain>
    </source>
</reference>
<dbReference type="Proteomes" id="UP000013966">
    <property type="component" value="Chromosome 3"/>
</dbReference>
<organism evidence="2 3">
    <name type="scientific">Caballeronia insecticola</name>
    <dbReference type="NCBI Taxonomy" id="758793"/>
    <lineage>
        <taxon>Bacteria</taxon>
        <taxon>Pseudomonadati</taxon>
        <taxon>Pseudomonadota</taxon>
        <taxon>Betaproteobacteria</taxon>
        <taxon>Burkholderiales</taxon>
        <taxon>Burkholderiaceae</taxon>
        <taxon>Caballeronia</taxon>
    </lineage>
</organism>
<feature type="region of interest" description="Disordered" evidence="1">
    <location>
        <begin position="1"/>
        <end position="49"/>
    </location>
</feature>
<evidence type="ECO:0000313" key="3">
    <source>
        <dbReference type="Proteomes" id="UP000013966"/>
    </source>
</evidence>